<organism evidence="3 4">
    <name type="scientific">Pannus brasiliensis CCIBt3594</name>
    <dbReference type="NCBI Taxonomy" id="1427578"/>
    <lineage>
        <taxon>Bacteria</taxon>
        <taxon>Bacillati</taxon>
        <taxon>Cyanobacteriota</taxon>
        <taxon>Cyanophyceae</taxon>
        <taxon>Oscillatoriophycideae</taxon>
        <taxon>Chroococcales</taxon>
        <taxon>Microcystaceae</taxon>
        <taxon>Pannus</taxon>
    </lineage>
</organism>
<dbReference type="AlphaFoldDB" id="A0AAW9QZK6"/>
<dbReference type="EMBL" id="JBAFSM010000049">
    <property type="protein sequence ID" value="MEG3439458.1"/>
    <property type="molecule type" value="Genomic_DNA"/>
</dbReference>
<evidence type="ECO:0000313" key="4">
    <source>
        <dbReference type="Proteomes" id="UP001328733"/>
    </source>
</evidence>
<feature type="signal peptide" evidence="1">
    <location>
        <begin position="1"/>
        <end position="24"/>
    </location>
</feature>
<evidence type="ECO:0000256" key="1">
    <source>
        <dbReference type="SAM" id="SignalP"/>
    </source>
</evidence>
<evidence type="ECO:0000313" key="3">
    <source>
        <dbReference type="EMBL" id="MEG3439458.1"/>
    </source>
</evidence>
<dbReference type="RefSeq" id="WP_332866943.1">
    <property type="nucleotide sequence ID" value="NZ_JBAFSM010000049.1"/>
</dbReference>
<sequence>MNKTLGLMASSLVLVLGTAGQAQAVQRFAGTPQNIGNGSLYVWGDLTDDLGQPLAIGVTFTASALDNLPTDNDPAPPGVWKGQLIDGSDNHSFEWELPFPQEVLSLTPFNHMGFNWNPHGHFPFQVYDTPHFDVHFYMISPETRHAITGTEPDSTAAPPPGFLPPTFFGPPGASEPRMGQHWVNLTAPELQPPPNNQPFTQTWIYGVNHRNVIFWEPMVTKAFFTPGLNSTYSISLPDYYGTQGYYPTTYGMFHDPAANTYSVTLSNFVFRQATVVPEPNSAFSLLLLAAMGVGVRLLSKCLKTELF</sequence>
<dbReference type="InterPro" id="IPR040832">
    <property type="entry name" value="TTHB210-like_dom"/>
</dbReference>
<keyword evidence="1" id="KW-0732">Signal</keyword>
<gene>
    <name evidence="3" type="ORF">V0288_20190</name>
</gene>
<feature type="domain" description="TTHB210-like" evidence="2">
    <location>
        <begin position="48"/>
        <end position="116"/>
    </location>
</feature>
<proteinExistence type="predicted"/>
<keyword evidence="4" id="KW-1185">Reference proteome</keyword>
<dbReference type="Proteomes" id="UP001328733">
    <property type="component" value="Unassembled WGS sequence"/>
</dbReference>
<feature type="chain" id="PRO_5043656554" evidence="1">
    <location>
        <begin position="25"/>
        <end position="307"/>
    </location>
</feature>
<accession>A0AAW9QZK6</accession>
<reference evidence="3 4" key="1">
    <citation type="submission" date="2024-01" db="EMBL/GenBank/DDBJ databases">
        <title>Genomic insights into the taxonomy and metabolism of the cyanobacterium Pannus brasiliensis CCIBt3594.</title>
        <authorList>
            <person name="Machado M."/>
            <person name="Botero N.B."/>
            <person name="Andreote A.P.D."/>
            <person name="Feitosa A.M.T."/>
            <person name="Popin R."/>
            <person name="Sivonen K."/>
            <person name="Fiore M.F."/>
        </authorList>
    </citation>
    <scope>NUCLEOTIDE SEQUENCE [LARGE SCALE GENOMIC DNA]</scope>
    <source>
        <strain evidence="3 4">CCIBt3594</strain>
    </source>
</reference>
<dbReference type="Pfam" id="PF18197">
    <property type="entry name" value="TTHB210-like"/>
    <property type="match status" value="1"/>
</dbReference>
<name>A0AAW9QZK6_9CHRO</name>
<dbReference type="InterPro" id="IPR033786">
    <property type="entry name" value="TTHB210-like"/>
</dbReference>
<dbReference type="CDD" id="cd11669">
    <property type="entry name" value="TTHB210-like"/>
    <property type="match status" value="1"/>
</dbReference>
<comment type="caution">
    <text evidence="3">The sequence shown here is derived from an EMBL/GenBank/DDBJ whole genome shotgun (WGS) entry which is preliminary data.</text>
</comment>
<protein>
    <submittedName>
        <fullName evidence="3">DUF5602 domain-containing protein</fullName>
    </submittedName>
</protein>
<evidence type="ECO:0000259" key="2">
    <source>
        <dbReference type="Pfam" id="PF18197"/>
    </source>
</evidence>